<evidence type="ECO:0000313" key="2">
    <source>
        <dbReference type="EMBL" id="KAK5913063.1"/>
    </source>
</evidence>
<dbReference type="AlphaFoldDB" id="A0AAN8D5H8"/>
<feature type="region of interest" description="Disordered" evidence="1">
    <location>
        <begin position="45"/>
        <end position="70"/>
    </location>
</feature>
<keyword evidence="3" id="KW-1185">Reference proteome</keyword>
<gene>
    <name evidence="2" type="ORF">CesoFtcFv8_002883</name>
</gene>
<dbReference type="Proteomes" id="UP001335648">
    <property type="component" value="Unassembled WGS sequence"/>
</dbReference>
<accession>A0AAN8D5H8</accession>
<comment type="caution">
    <text evidence="2">The sequence shown here is derived from an EMBL/GenBank/DDBJ whole genome shotgun (WGS) entry which is preliminary data.</text>
</comment>
<protein>
    <submittedName>
        <fullName evidence="2">Uncharacterized protein</fullName>
    </submittedName>
</protein>
<dbReference type="EMBL" id="JAULUE010002047">
    <property type="protein sequence ID" value="KAK5913063.1"/>
    <property type="molecule type" value="Genomic_DNA"/>
</dbReference>
<evidence type="ECO:0000313" key="3">
    <source>
        <dbReference type="Proteomes" id="UP001335648"/>
    </source>
</evidence>
<evidence type="ECO:0000256" key="1">
    <source>
        <dbReference type="SAM" id="MobiDB-lite"/>
    </source>
</evidence>
<reference evidence="2 3" key="1">
    <citation type="journal article" date="2023" name="Mol. Biol. Evol.">
        <title>Genomics of Secondarily Temperate Adaptation in the Only Non-Antarctic Icefish.</title>
        <authorList>
            <person name="Rivera-Colon A.G."/>
            <person name="Rayamajhi N."/>
            <person name="Minhas B.F."/>
            <person name="Madrigal G."/>
            <person name="Bilyk K.T."/>
            <person name="Yoon V."/>
            <person name="Hune M."/>
            <person name="Gregory S."/>
            <person name="Cheng C.H.C."/>
            <person name="Catchen J.M."/>
        </authorList>
    </citation>
    <scope>NUCLEOTIDE SEQUENCE [LARGE SCALE GENOMIC DNA]</scope>
    <source>
        <strain evidence="2">JC2023a</strain>
    </source>
</reference>
<sequence>MLRYYTPQDVGKKKHRGQPLTGETLTLCASPGSALFVRRKKRPLVTREHKNHPSQHSNAPPAYGHLPFLC</sequence>
<proteinExistence type="predicted"/>
<organism evidence="2 3">
    <name type="scientific">Champsocephalus esox</name>
    <name type="common">pike icefish</name>
    <dbReference type="NCBI Taxonomy" id="159716"/>
    <lineage>
        <taxon>Eukaryota</taxon>
        <taxon>Metazoa</taxon>
        <taxon>Chordata</taxon>
        <taxon>Craniata</taxon>
        <taxon>Vertebrata</taxon>
        <taxon>Euteleostomi</taxon>
        <taxon>Actinopterygii</taxon>
        <taxon>Neopterygii</taxon>
        <taxon>Teleostei</taxon>
        <taxon>Neoteleostei</taxon>
        <taxon>Acanthomorphata</taxon>
        <taxon>Eupercaria</taxon>
        <taxon>Perciformes</taxon>
        <taxon>Notothenioidei</taxon>
        <taxon>Channichthyidae</taxon>
        <taxon>Champsocephalus</taxon>
    </lineage>
</organism>
<name>A0AAN8D5H8_9TELE</name>